<dbReference type="SUPFAM" id="SSF55347">
    <property type="entry name" value="Glyceraldehyde-3-phosphate dehydrogenase-like, C-terminal domain"/>
    <property type="match status" value="1"/>
</dbReference>
<sequence>MAETPVRFGILGCAEIARKVSRAITVSPNSTLYAVGSRSLEKAKKFAAENGFPLSAKIYGSYEAVLDDPDVDAVYVPLPTSLHIQWAVLAAEKKKHLLLEKPVALNVAEFDRIIEACEANGVQCMDGTMWMHHPREAKMKEFLSDSQRFGQLKSIHSIFYSAGDEDFLKNDIRVKADLDSLGALGDLGWYCIRSILWAADYELPKIVTALPGTVINEAGVILACGSSLQWEDGKTSTFHCSFLYNMTMDITVVGTKGTLHVHDFVIPQEEKIASFSAASRTGFTEFVTGWVPLPFKHVVTTDLSQEACMVSEFSRLVRSINDGGSKPEIKWPTISRKTQLLIDAVKESIDKGLEPIQVEA</sequence>
<evidence type="ECO:0008006" key="6">
    <source>
        <dbReference type="Google" id="ProtNLM"/>
    </source>
</evidence>
<dbReference type="OrthoDB" id="2129491at2759"/>
<dbReference type="Gene3D" id="3.30.360.10">
    <property type="entry name" value="Dihydrodipicolinate Reductase, domain 2"/>
    <property type="match status" value="1"/>
</dbReference>
<dbReference type="Pfam" id="PF22725">
    <property type="entry name" value="GFO_IDH_MocA_C3"/>
    <property type="match status" value="1"/>
</dbReference>
<evidence type="ECO:0000259" key="2">
    <source>
        <dbReference type="Pfam" id="PF01408"/>
    </source>
</evidence>
<dbReference type="InterPro" id="IPR055170">
    <property type="entry name" value="GFO_IDH_MocA-like_dom"/>
</dbReference>
<dbReference type="SUPFAM" id="SSF51735">
    <property type="entry name" value="NAD(P)-binding Rossmann-fold domains"/>
    <property type="match status" value="1"/>
</dbReference>
<dbReference type="PANTHER" id="PTHR46368:SF4">
    <property type="entry name" value="OS10G0403700 PROTEIN"/>
    <property type="match status" value="1"/>
</dbReference>
<protein>
    <recommendedName>
        <fullName evidence="6">Gfo/Idh/MocA-like oxidoreductase N-terminal domain-containing protein</fullName>
    </recommendedName>
</protein>
<proteinExistence type="inferred from homology"/>
<dbReference type="AlphaFoldDB" id="A0A9Q0GWU9"/>
<dbReference type="InterPro" id="IPR000683">
    <property type="entry name" value="Gfo/Idh/MocA-like_OxRdtase_N"/>
</dbReference>
<accession>A0A9Q0GWU9</accession>
<feature type="domain" description="Gfo/Idh/MocA-like oxidoreductase N-terminal" evidence="2">
    <location>
        <begin position="6"/>
        <end position="125"/>
    </location>
</feature>
<evidence type="ECO:0000313" key="4">
    <source>
        <dbReference type="EMBL" id="KAJ4953965.1"/>
    </source>
</evidence>
<dbReference type="Pfam" id="PF01408">
    <property type="entry name" value="GFO_IDH_MocA"/>
    <property type="match status" value="1"/>
</dbReference>
<comment type="caution">
    <text evidence="4">The sequence shown here is derived from an EMBL/GenBank/DDBJ whole genome shotgun (WGS) entry which is preliminary data.</text>
</comment>
<dbReference type="PANTHER" id="PTHR46368">
    <property type="match status" value="1"/>
</dbReference>
<keyword evidence="5" id="KW-1185">Reference proteome</keyword>
<evidence type="ECO:0000259" key="3">
    <source>
        <dbReference type="Pfam" id="PF22725"/>
    </source>
</evidence>
<feature type="domain" description="GFO/IDH/MocA-like oxidoreductase" evidence="3">
    <location>
        <begin position="144"/>
        <end position="259"/>
    </location>
</feature>
<dbReference type="InterPro" id="IPR036291">
    <property type="entry name" value="NAD(P)-bd_dom_sf"/>
</dbReference>
<dbReference type="GO" id="GO:0000166">
    <property type="term" value="F:nucleotide binding"/>
    <property type="evidence" value="ECO:0007669"/>
    <property type="project" value="InterPro"/>
</dbReference>
<dbReference type="EMBL" id="JAMYWD010000012">
    <property type="protein sequence ID" value="KAJ4953965.1"/>
    <property type="molecule type" value="Genomic_DNA"/>
</dbReference>
<dbReference type="Gene3D" id="3.40.50.720">
    <property type="entry name" value="NAD(P)-binding Rossmann-like Domain"/>
    <property type="match status" value="1"/>
</dbReference>
<evidence type="ECO:0000313" key="5">
    <source>
        <dbReference type="Proteomes" id="UP001141806"/>
    </source>
</evidence>
<reference evidence="4" key="1">
    <citation type="journal article" date="2023" name="Plant J.">
        <title>The genome of the king protea, Protea cynaroides.</title>
        <authorList>
            <person name="Chang J."/>
            <person name="Duong T.A."/>
            <person name="Schoeman C."/>
            <person name="Ma X."/>
            <person name="Roodt D."/>
            <person name="Barker N."/>
            <person name="Li Z."/>
            <person name="Van de Peer Y."/>
            <person name="Mizrachi E."/>
        </authorList>
    </citation>
    <scope>NUCLEOTIDE SEQUENCE</scope>
    <source>
        <tissue evidence="4">Young leaves</tissue>
    </source>
</reference>
<gene>
    <name evidence="4" type="ORF">NE237_030797</name>
</gene>
<organism evidence="4 5">
    <name type="scientific">Protea cynaroides</name>
    <dbReference type="NCBI Taxonomy" id="273540"/>
    <lineage>
        <taxon>Eukaryota</taxon>
        <taxon>Viridiplantae</taxon>
        <taxon>Streptophyta</taxon>
        <taxon>Embryophyta</taxon>
        <taxon>Tracheophyta</taxon>
        <taxon>Spermatophyta</taxon>
        <taxon>Magnoliopsida</taxon>
        <taxon>Proteales</taxon>
        <taxon>Proteaceae</taxon>
        <taxon>Protea</taxon>
    </lineage>
</organism>
<name>A0A9Q0GWU9_9MAGN</name>
<comment type="similarity">
    <text evidence="1">Belongs to the Gfo/Idh/MocA family.</text>
</comment>
<evidence type="ECO:0000256" key="1">
    <source>
        <dbReference type="ARBA" id="ARBA00010928"/>
    </source>
</evidence>
<dbReference type="Proteomes" id="UP001141806">
    <property type="component" value="Unassembled WGS sequence"/>
</dbReference>